<dbReference type="PANTHER" id="PTHR43022">
    <property type="entry name" value="PROTEIN SMF"/>
    <property type="match status" value="1"/>
</dbReference>
<feature type="domain" description="Smf/DprA SLOG" evidence="2">
    <location>
        <begin position="102"/>
        <end position="314"/>
    </location>
</feature>
<dbReference type="InterPro" id="IPR041614">
    <property type="entry name" value="DprA_WH"/>
</dbReference>
<organism evidence="4 5">
    <name type="scientific">Dictyobacter aurantiacus</name>
    <dbReference type="NCBI Taxonomy" id="1936993"/>
    <lineage>
        <taxon>Bacteria</taxon>
        <taxon>Bacillati</taxon>
        <taxon>Chloroflexota</taxon>
        <taxon>Ktedonobacteria</taxon>
        <taxon>Ktedonobacterales</taxon>
        <taxon>Dictyobacteraceae</taxon>
        <taxon>Dictyobacter</taxon>
    </lineage>
</organism>
<comment type="caution">
    <text evidence="4">The sequence shown here is derived from an EMBL/GenBank/DDBJ whole genome shotgun (WGS) entry which is preliminary data.</text>
</comment>
<dbReference type="Pfam" id="PF02481">
    <property type="entry name" value="DNA_processg_A"/>
    <property type="match status" value="1"/>
</dbReference>
<feature type="domain" description="DprA winged helix" evidence="3">
    <location>
        <begin position="329"/>
        <end position="379"/>
    </location>
</feature>
<dbReference type="SUPFAM" id="SSF102405">
    <property type="entry name" value="MCP/YpsA-like"/>
    <property type="match status" value="1"/>
</dbReference>
<keyword evidence="5" id="KW-1185">Reference proteome</keyword>
<proteinExistence type="inferred from homology"/>
<dbReference type="Pfam" id="PF17782">
    <property type="entry name" value="WHD_DprA"/>
    <property type="match status" value="1"/>
</dbReference>
<dbReference type="Proteomes" id="UP000287224">
    <property type="component" value="Unassembled WGS sequence"/>
</dbReference>
<dbReference type="NCBIfam" id="TIGR00732">
    <property type="entry name" value="dprA"/>
    <property type="match status" value="1"/>
</dbReference>
<evidence type="ECO:0000313" key="5">
    <source>
        <dbReference type="Proteomes" id="UP000287224"/>
    </source>
</evidence>
<dbReference type="AlphaFoldDB" id="A0A401ZB39"/>
<name>A0A401ZB39_9CHLR</name>
<evidence type="ECO:0000259" key="2">
    <source>
        <dbReference type="Pfam" id="PF02481"/>
    </source>
</evidence>
<protein>
    <submittedName>
        <fullName evidence="4">DNA processing protein DprA</fullName>
    </submittedName>
</protein>
<evidence type="ECO:0000256" key="1">
    <source>
        <dbReference type="ARBA" id="ARBA00006525"/>
    </source>
</evidence>
<dbReference type="RefSeq" id="WP_218030848.1">
    <property type="nucleotide sequence ID" value="NZ_BIFQ01000001.1"/>
</dbReference>
<dbReference type="Gene3D" id="1.10.10.10">
    <property type="entry name" value="Winged helix-like DNA-binding domain superfamily/Winged helix DNA-binding domain"/>
    <property type="match status" value="1"/>
</dbReference>
<evidence type="ECO:0000313" key="4">
    <source>
        <dbReference type="EMBL" id="GCE04097.1"/>
    </source>
</evidence>
<dbReference type="InterPro" id="IPR057666">
    <property type="entry name" value="DrpA_SLOG"/>
</dbReference>
<dbReference type="InterPro" id="IPR036388">
    <property type="entry name" value="WH-like_DNA-bd_sf"/>
</dbReference>
<dbReference type="InterPro" id="IPR003488">
    <property type="entry name" value="DprA"/>
</dbReference>
<sequence>MGKKQRRMEVFDARARYYPSAKLTLEELSYWIAFSRVMGIGPVRFQLLLDHFQEDVASAWHAPSYELTRIGLDQRTVDSFISQRANIDPAHELKRLDRLRIQVITWKDACYPPLLRKIDYAPPVLYACGQLTEDDLHYSIGIVGTRKMSSYGRQVTEHFTKELVKGKITIVSGLALGVDTVAHNTALDNGGRTIAVLACGLDTIYPPSNYHLAKHIVDSGQGVLLSSFPLGIKPEAGNFPARNHIISGLSLGILVTEAPPKSGALITANSALVQGREVYAVPSSIFSNSGAGVNKLIRDGAHPVTEVSDILEHLNIHTVPLPDTSVLREPENEEERLVLALLSREPRHIDDLIRDTELAPNIVTSTLTILELDGLVKQVGSMQYVRCT</sequence>
<dbReference type="GO" id="GO:0009294">
    <property type="term" value="P:DNA-mediated transformation"/>
    <property type="evidence" value="ECO:0007669"/>
    <property type="project" value="InterPro"/>
</dbReference>
<dbReference type="PANTHER" id="PTHR43022:SF1">
    <property type="entry name" value="PROTEIN SMF"/>
    <property type="match status" value="1"/>
</dbReference>
<accession>A0A401ZB39</accession>
<dbReference type="Gene3D" id="3.40.50.450">
    <property type="match status" value="1"/>
</dbReference>
<gene>
    <name evidence="4" type="ORF">KDAU_14260</name>
</gene>
<dbReference type="EMBL" id="BIFQ01000001">
    <property type="protein sequence ID" value="GCE04097.1"/>
    <property type="molecule type" value="Genomic_DNA"/>
</dbReference>
<reference evidence="5" key="1">
    <citation type="submission" date="2018-12" db="EMBL/GenBank/DDBJ databases">
        <title>Tengunoibacter tsumagoiensis gen. nov., sp. nov., Dictyobacter kobayashii sp. nov., D. alpinus sp. nov., and D. joshuensis sp. nov. and description of Dictyobacteraceae fam. nov. within the order Ktedonobacterales isolated from Tengu-no-mugimeshi.</title>
        <authorList>
            <person name="Wang C.M."/>
            <person name="Zheng Y."/>
            <person name="Sakai Y."/>
            <person name="Toyoda A."/>
            <person name="Minakuchi Y."/>
            <person name="Abe K."/>
            <person name="Yokota A."/>
            <person name="Yabe S."/>
        </authorList>
    </citation>
    <scope>NUCLEOTIDE SEQUENCE [LARGE SCALE GENOMIC DNA]</scope>
    <source>
        <strain evidence="5">S-27</strain>
    </source>
</reference>
<comment type="similarity">
    <text evidence="1">Belongs to the DprA/Smf family.</text>
</comment>
<evidence type="ECO:0000259" key="3">
    <source>
        <dbReference type="Pfam" id="PF17782"/>
    </source>
</evidence>